<reference evidence="2" key="1">
    <citation type="submission" date="2018-05" db="EMBL/GenBank/DDBJ databases">
        <authorList>
            <person name="Lanie J.A."/>
            <person name="Ng W.-L."/>
            <person name="Kazmierczak K.M."/>
            <person name="Andrzejewski T.M."/>
            <person name="Davidsen T.M."/>
            <person name="Wayne K.J."/>
            <person name="Tettelin H."/>
            <person name="Glass J.I."/>
            <person name="Rusch D."/>
            <person name="Podicherti R."/>
            <person name="Tsui H.-C.T."/>
            <person name="Winkler M.E."/>
        </authorList>
    </citation>
    <scope>NUCLEOTIDE SEQUENCE</scope>
</reference>
<dbReference type="PANTHER" id="PTHR22576">
    <property type="entry name" value="MUCOSA ASSOCIATED LYMPHOID TISSUE LYMPHOMA TRANSLOCATION PROTEIN 1/PARACASPASE"/>
    <property type="match status" value="1"/>
</dbReference>
<dbReference type="PROSITE" id="PS50207">
    <property type="entry name" value="CASPASE_P10"/>
    <property type="match status" value="1"/>
</dbReference>
<dbReference type="InterPro" id="IPR052039">
    <property type="entry name" value="Caspase-related_regulators"/>
</dbReference>
<gene>
    <name evidence="2" type="ORF">METZ01_LOCUS441510</name>
</gene>
<dbReference type="InterPro" id="IPR002138">
    <property type="entry name" value="Pept_C14_p10"/>
</dbReference>
<feature type="domain" description="Caspase family p10" evidence="1">
    <location>
        <begin position="42"/>
        <end position="116"/>
    </location>
</feature>
<protein>
    <recommendedName>
        <fullName evidence="1">Caspase family p10 domain-containing protein</fullName>
    </recommendedName>
</protein>
<dbReference type="PANTHER" id="PTHR22576:SF37">
    <property type="entry name" value="MUCOSA-ASSOCIATED LYMPHOID TISSUE LYMPHOMA TRANSLOCATION PROTEIN 1"/>
    <property type="match status" value="1"/>
</dbReference>
<organism evidence="2">
    <name type="scientific">marine metagenome</name>
    <dbReference type="NCBI Taxonomy" id="408172"/>
    <lineage>
        <taxon>unclassified sequences</taxon>
        <taxon>metagenomes</taxon>
        <taxon>ecological metagenomes</taxon>
    </lineage>
</organism>
<dbReference type="Pfam" id="PF00656">
    <property type="entry name" value="Peptidase_C14"/>
    <property type="match status" value="1"/>
</dbReference>
<sequence>GGSSGRVNIVIFDACRVNRTFRSFRSYNSGLAYPKVQPEGSIVAYSTAPGTIAYDGDGRNSPYVAELSKHMLTPGLKIEDVFKRVRIGVKNRTARKPAPQIPWENSSLMGDFYFMFADQAETATESVSSYNALAGSENEQQLTEERTHEVAVDPITGWTWQKTPDGVKRNYEEAVKYCRNLSIDDFSDWKLPSVQYLKQVFKQKYILSSYKIDSLYWSTDIWNHEHVVDDWPIKRKEEVSTIVPTVVNFKNLLVHPKSFS</sequence>
<dbReference type="Gene3D" id="3.40.50.1460">
    <property type="match status" value="1"/>
</dbReference>
<dbReference type="InterPro" id="IPR011600">
    <property type="entry name" value="Pept_C14_caspase"/>
</dbReference>
<proteinExistence type="predicted"/>
<name>A0A382YZK3_9ZZZZ</name>
<evidence type="ECO:0000259" key="1">
    <source>
        <dbReference type="PROSITE" id="PS50207"/>
    </source>
</evidence>
<accession>A0A382YZK3</accession>
<evidence type="ECO:0000313" key="2">
    <source>
        <dbReference type="EMBL" id="SVD88656.1"/>
    </source>
</evidence>
<feature type="non-terminal residue" evidence="2">
    <location>
        <position position="1"/>
    </location>
</feature>
<dbReference type="AlphaFoldDB" id="A0A382YZK3"/>
<dbReference type="GO" id="GO:0006508">
    <property type="term" value="P:proteolysis"/>
    <property type="evidence" value="ECO:0007669"/>
    <property type="project" value="InterPro"/>
</dbReference>
<dbReference type="InterPro" id="IPR029030">
    <property type="entry name" value="Caspase-like_dom_sf"/>
</dbReference>
<dbReference type="EMBL" id="UINC01179791">
    <property type="protein sequence ID" value="SVD88656.1"/>
    <property type="molecule type" value="Genomic_DNA"/>
</dbReference>
<feature type="non-terminal residue" evidence="2">
    <location>
        <position position="260"/>
    </location>
</feature>
<dbReference type="GO" id="GO:0004197">
    <property type="term" value="F:cysteine-type endopeptidase activity"/>
    <property type="evidence" value="ECO:0007669"/>
    <property type="project" value="InterPro"/>
</dbReference>
<dbReference type="SUPFAM" id="SSF52129">
    <property type="entry name" value="Caspase-like"/>
    <property type="match status" value="1"/>
</dbReference>